<name>A0A3Q0IRY8_DIACI</name>
<sequence length="146" mass="16628">MDFEVEIMEVEIIEVLLYIDYKYVYNLMSFAIVGIVHITTENCKSDNQLLLGPIKVGLAFNHLLFKLIIRFRRRPDYAHPTYGRRFDSPGAVYEVRAAAGNGCRPLETGASEDPFFVKSGEEGRYFIDTEATIVLTALAELLPWEC</sequence>
<accession>A0A3Q0IRY8</accession>
<gene>
    <name evidence="2" type="primary">LOC113466152</name>
</gene>
<evidence type="ECO:0000313" key="1">
    <source>
        <dbReference type="Proteomes" id="UP000079169"/>
    </source>
</evidence>
<dbReference type="RefSeq" id="XP_026677110.1">
    <property type="nucleotide sequence ID" value="XM_026821309.1"/>
</dbReference>
<organism evidence="1 2">
    <name type="scientific">Diaphorina citri</name>
    <name type="common">Asian citrus psyllid</name>
    <dbReference type="NCBI Taxonomy" id="121845"/>
    <lineage>
        <taxon>Eukaryota</taxon>
        <taxon>Metazoa</taxon>
        <taxon>Ecdysozoa</taxon>
        <taxon>Arthropoda</taxon>
        <taxon>Hexapoda</taxon>
        <taxon>Insecta</taxon>
        <taxon>Pterygota</taxon>
        <taxon>Neoptera</taxon>
        <taxon>Paraneoptera</taxon>
        <taxon>Hemiptera</taxon>
        <taxon>Sternorrhyncha</taxon>
        <taxon>Psylloidea</taxon>
        <taxon>Psyllidae</taxon>
        <taxon>Diaphorininae</taxon>
        <taxon>Diaphorina</taxon>
    </lineage>
</organism>
<protein>
    <submittedName>
        <fullName evidence="2">Uncharacterized protein LOC113466152</fullName>
    </submittedName>
</protein>
<evidence type="ECO:0000313" key="2">
    <source>
        <dbReference type="RefSeq" id="XP_026677110.1"/>
    </source>
</evidence>
<proteinExistence type="predicted"/>
<dbReference type="PaxDb" id="121845-A0A3Q0IRY8"/>
<dbReference type="GeneID" id="113466152"/>
<keyword evidence="1" id="KW-1185">Reference proteome</keyword>
<dbReference type="Proteomes" id="UP000079169">
    <property type="component" value="Unplaced"/>
</dbReference>
<dbReference type="AlphaFoldDB" id="A0A3Q0IRY8"/>
<dbReference type="KEGG" id="dci:113466152"/>
<reference evidence="2" key="1">
    <citation type="submission" date="2025-08" db="UniProtKB">
        <authorList>
            <consortium name="RefSeq"/>
        </authorList>
    </citation>
    <scope>IDENTIFICATION</scope>
</reference>